<dbReference type="NCBIfam" id="NF033788">
    <property type="entry name" value="HTH_metalloreg"/>
    <property type="match status" value="1"/>
</dbReference>
<evidence type="ECO:0000313" key="6">
    <source>
        <dbReference type="EMBL" id="SDH01454.1"/>
    </source>
</evidence>
<dbReference type="InterPro" id="IPR036388">
    <property type="entry name" value="WH-like_DNA-bd_sf"/>
</dbReference>
<dbReference type="PROSITE" id="PS50987">
    <property type="entry name" value="HTH_ARSR_2"/>
    <property type="match status" value="1"/>
</dbReference>
<feature type="region of interest" description="Disordered" evidence="4">
    <location>
        <begin position="1"/>
        <end position="49"/>
    </location>
</feature>
<keyword evidence="7" id="KW-1185">Reference proteome</keyword>
<keyword evidence="1" id="KW-0805">Transcription regulation</keyword>
<feature type="compositionally biased region" description="Basic residues" evidence="4">
    <location>
        <begin position="180"/>
        <end position="190"/>
    </location>
</feature>
<gene>
    <name evidence="6" type="ORF">SAMN04489810_1891</name>
</gene>
<dbReference type="SMART" id="SM00418">
    <property type="entry name" value="HTH_ARSR"/>
    <property type="match status" value="1"/>
</dbReference>
<accession>A0A1G7YYI2</accession>
<dbReference type="CDD" id="cd00090">
    <property type="entry name" value="HTH_ARSR"/>
    <property type="match status" value="1"/>
</dbReference>
<dbReference type="AlphaFoldDB" id="A0A1G7YYI2"/>
<dbReference type="PANTHER" id="PTHR33154">
    <property type="entry name" value="TRANSCRIPTIONAL REGULATOR, ARSR FAMILY"/>
    <property type="match status" value="1"/>
</dbReference>
<feature type="region of interest" description="Disordered" evidence="4">
    <location>
        <begin position="169"/>
        <end position="206"/>
    </location>
</feature>
<reference evidence="6 7" key="1">
    <citation type="submission" date="2016-10" db="EMBL/GenBank/DDBJ databases">
        <authorList>
            <person name="de Groot N.N."/>
        </authorList>
    </citation>
    <scope>NUCLEOTIDE SEQUENCE [LARGE SCALE GENOMIC DNA]</scope>
    <source>
        <strain evidence="6 7">DSM 23142</strain>
    </source>
</reference>
<organism evidence="6 7">
    <name type="scientific">Microbacterium pygmaeum</name>
    <dbReference type="NCBI Taxonomy" id="370764"/>
    <lineage>
        <taxon>Bacteria</taxon>
        <taxon>Bacillati</taxon>
        <taxon>Actinomycetota</taxon>
        <taxon>Actinomycetes</taxon>
        <taxon>Micrococcales</taxon>
        <taxon>Microbacteriaceae</taxon>
        <taxon>Microbacterium</taxon>
    </lineage>
</organism>
<evidence type="ECO:0000256" key="1">
    <source>
        <dbReference type="ARBA" id="ARBA00023015"/>
    </source>
</evidence>
<dbReference type="InterPro" id="IPR001845">
    <property type="entry name" value="HTH_ArsR_DNA-bd_dom"/>
</dbReference>
<dbReference type="PANTHER" id="PTHR33154:SF33">
    <property type="entry name" value="TRANSCRIPTIONAL REPRESSOR SDPR"/>
    <property type="match status" value="1"/>
</dbReference>
<evidence type="ECO:0000313" key="7">
    <source>
        <dbReference type="Proteomes" id="UP000199009"/>
    </source>
</evidence>
<dbReference type="GO" id="GO:0003700">
    <property type="term" value="F:DNA-binding transcription factor activity"/>
    <property type="evidence" value="ECO:0007669"/>
    <property type="project" value="InterPro"/>
</dbReference>
<evidence type="ECO:0000256" key="4">
    <source>
        <dbReference type="SAM" id="MobiDB-lite"/>
    </source>
</evidence>
<dbReference type="Gene3D" id="1.10.10.10">
    <property type="entry name" value="Winged helix-like DNA-binding domain superfamily/Winged helix DNA-binding domain"/>
    <property type="match status" value="1"/>
</dbReference>
<dbReference type="Proteomes" id="UP000199009">
    <property type="component" value="Chromosome I"/>
</dbReference>
<proteinExistence type="predicted"/>
<dbReference type="InterPro" id="IPR036390">
    <property type="entry name" value="WH_DNA-bd_sf"/>
</dbReference>
<dbReference type="GO" id="GO:0003677">
    <property type="term" value="F:DNA binding"/>
    <property type="evidence" value="ECO:0007669"/>
    <property type="project" value="UniProtKB-KW"/>
</dbReference>
<protein>
    <submittedName>
        <fullName evidence="6">DNA-binding transcriptional regulator, ArsR family</fullName>
    </submittedName>
</protein>
<feature type="domain" description="HTH arsR-type" evidence="5">
    <location>
        <begin position="55"/>
        <end position="155"/>
    </location>
</feature>
<feature type="compositionally biased region" description="Acidic residues" evidence="4">
    <location>
        <begin position="17"/>
        <end position="48"/>
    </location>
</feature>
<evidence type="ECO:0000256" key="3">
    <source>
        <dbReference type="ARBA" id="ARBA00023163"/>
    </source>
</evidence>
<dbReference type="SUPFAM" id="SSF46785">
    <property type="entry name" value="Winged helix' DNA-binding domain"/>
    <property type="match status" value="1"/>
</dbReference>
<evidence type="ECO:0000256" key="2">
    <source>
        <dbReference type="ARBA" id="ARBA00023125"/>
    </source>
</evidence>
<name>A0A1G7YYI2_9MICO</name>
<dbReference type="InterPro" id="IPR011991">
    <property type="entry name" value="ArsR-like_HTH"/>
</dbReference>
<dbReference type="STRING" id="370764.SAMN04489810_1891"/>
<evidence type="ECO:0000259" key="5">
    <source>
        <dbReference type="PROSITE" id="PS50987"/>
    </source>
</evidence>
<dbReference type="InterPro" id="IPR051081">
    <property type="entry name" value="HTH_MetalResp_TranReg"/>
</dbReference>
<keyword evidence="3" id="KW-0804">Transcription</keyword>
<sequence length="206" mass="23408">MSSEDSSHDERRGYLAADDDDDVDDVDEFDQHGDDDDDDDDDDDEDEHTDPAAVLQGFLDRHAMHPFEALAEPVRRRIIDVLASGEHTAGELAAVVGGEYRISRTAVSKHLRLLRDAGFIDVRGDFQWRWYRLTSEGLDVLEMIVADLRHKWNLRLGWDEELGMENDPLAHFDRPVQRKGPGRPIRRGHRGTQTSAPIASEPDKGW</sequence>
<dbReference type="PRINTS" id="PR00778">
    <property type="entry name" value="HTHARSR"/>
</dbReference>
<feature type="compositionally biased region" description="Basic and acidic residues" evidence="4">
    <location>
        <begin position="1"/>
        <end position="13"/>
    </location>
</feature>
<dbReference type="EMBL" id="LT629692">
    <property type="protein sequence ID" value="SDH01454.1"/>
    <property type="molecule type" value="Genomic_DNA"/>
</dbReference>
<keyword evidence="2 6" id="KW-0238">DNA-binding</keyword>
<dbReference type="Pfam" id="PF12840">
    <property type="entry name" value="HTH_20"/>
    <property type="match status" value="1"/>
</dbReference>